<evidence type="ECO:0000256" key="3">
    <source>
        <dbReference type="ARBA" id="ARBA00023163"/>
    </source>
</evidence>
<dbReference type="Pfam" id="PF00392">
    <property type="entry name" value="GntR"/>
    <property type="match status" value="1"/>
</dbReference>
<dbReference type="Pfam" id="PF07702">
    <property type="entry name" value="UTRA"/>
    <property type="match status" value="1"/>
</dbReference>
<feature type="compositionally biased region" description="Basic and acidic residues" evidence="4">
    <location>
        <begin position="9"/>
        <end position="18"/>
    </location>
</feature>
<dbReference type="InterPro" id="IPR036388">
    <property type="entry name" value="WH-like_DNA-bd_sf"/>
</dbReference>
<evidence type="ECO:0000256" key="1">
    <source>
        <dbReference type="ARBA" id="ARBA00023015"/>
    </source>
</evidence>
<dbReference type="PANTHER" id="PTHR44846">
    <property type="entry name" value="MANNOSYL-D-GLYCERATE TRANSPORT/METABOLISM SYSTEM REPRESSOR MNGR-RELATED"/>
    <property type="match status" value="1"/>
</dbReference>
<evidence type="ECO:0000313" key="7">
    <source>
        <dbReference type="Proteomes" id="UP000199375"/>
    </source>
</evidence>
<dbReference type="PANTHER" id="PTHR44846:SF1">
    <property type="entry name" value="MANNOSYL-D-GLYCERATE TRANSPORT_METABOLISM SYSTEM REPRESSOR MNGR-RELATED"/>
    <property type="match status" value="1"/>
</dbReference>
<dbReference type="SMART" id="SM00345">
    <property type="entry name" value="HTH_GNTR"/>
    <property type="match status" value="1"/>
</dbReference>
<dbReference type="InterPro" id="IPR050679">
    <property type="entry name" value="Bact_HTH_transcr_reg"/>
</dbReference>
<dbReference type="OrthoDB" id="7363114at2"/>
<dbReference type="GO" id="GO:0003677">
    <property type="term" value="F:DNA binding"/>
    <property type="evidence" value="ECO:0007669"/>
    <property type="project" value="UniProtKB-KW"/>
</dbReference>
<dbReference type="Proteomes" id="UP000199375">
    <property type="component" value="Unassembled WGS sequence"/>
</dbReference>
<organism evidence="6 7">
    <name type="scientific">Micromonospora haikouensis</name>
    <dbReference type="NCBI Taxonomy" id="686309"/>
    <lineage>
        <taxon>Bacteria</taxon>
        <taxon>Bacillati</taxon>
        <taxon>Actinomycetota</taxon>
        <taxon>Actinomycetes</taxon>
        <taxon>Micromonosporales</taxon>
        <taxon>Micromonosporaceae</taxon>
        <taxon>Micromonospora</taxon>
    </lineage>
</organism>
<dbReference type="GO" id="GO:0045892">
    <property type="term" value="P:negative regulation of DNA-templated transcription"/>
    <property type="evidence" value="ECO:0007669"/>
    <property type="project" value="TreeGrafter"/>
</dbReference>
<protein>
    <submittedName>
        <fullName evidence="6">Transcriptional regulator, GntR family</fullName>
    </submittedName>
</protein>
<dbReference type="SUPFAM" id="SSF64288">
    <property type="entry name" value="Chorismate lyase-like"/>
    <property type="match status" value="1"/>
</dbReference>
<dbReference type="InterPro" id="IPR036390">
    <property type="entry name" value="WH_DNA-bd_sf"/>
</dbReference>
<dbReference type="Gene3D" id="1.10.10.10">
    <property type="entry name" value="Winged helix-like DNA-binding domain superfamily/Winged helix DNA-binding domain"/>
    <property type="match status" value="1"/>
</dbReference>
<dbReference type="InterPro" id="IPR028978">
    <property type="entry name" value="Chorismate_lyase_/UTRA_dom_sf"/>
</dbReference>
<evidence type="ECO:0000259" key="5">
    <source>
        <dbReference type="PROSITE" id="PS50949"/>
    </source>
</evidence>
<sequence length="255" mass="28239">MSDQSSPHEATERLDRDAPAPLHAQVSEQIRARILAGEWPPHYRLRSEPELAADLGISRGTLRRALSTLIRDGLLVQVRGRGTFVTSTAIEPSIAQKLTTLSEDFARQGVSYTTQVVTQRVMAAPPPLATLLDLNPGQSVLRLERLRCAASGPVAWLVNYVRTDLAPGLERADLADRSLFGLLENDYGLKITTGRRTFTATAATGRIAEALGVPEHFPLLYLEQITYLDDGRAIEYSDVWIHSERMRVTSLLSRR</sequence>
<dbReference type="Gene3D" id="3.40.1410.10">
    <property type="entry name" value="Chorismate lyase-like"/>
    <property type="match status" value="1"/>
</dbReference>
<dbReference type="InterPro" id="IPR011663">
    <property type="entry name" value="UTRA"/>
</dbReference>
<dbReference type="AlphaFoldDB" id="A0A1C4VA01"/>
<accession>A0A1C4VA01</accession>
<evidence type="ECO:0000313" key="6">
    <source>
        <dbReference type="EMBL" id="SCE80797.1"/>
    </source>
</evidence>
<keyword evidence="3" id="KW-0804">Transcription</keyword>
<dbReference type="InterPro" id="IPR000524">
    <property type="entry name" value="Tscrpt_reg_HTH_GntR"/>
</dbReference>
<dbReference type="GeneID" id="301305637"/>
<name>A0A1C4VA01_9ACTN</name>
<feature type="region of interest" description="Disordered" evidence="4">
    <location>
        <begin position="1"/>
        <end position="21"/>
    </location>
</feature>
<reference evidence="6 7" key="1">
    <citation type="submission" date="2016-06" db="EMBL/GenBank/DDBJ databases">
        <authorList>
            <person name="Kjaerup R.B."/>
            <person name="Dalgaard T.S."/>
            <person name="Juul-Madsen H.R."/>
        </authorList>
    </citation>
    <scope>NUCLEOTIDE SEQUENCE [LARGE SCALE GENOMIC DNA]</scope>
    <source>
        <strain evidence="6 7">DSM 45626</strain>
    </source>
</reference>
<dbReference type="EMBL" id="FMCW01000007">
    <property type="protein sequence ID" value="SCE80797.1"/>
    <property type="molecule type" value="Genomic_DNA"/>
</dbReference>
<gene>
    <name evidence="6" type="ORF">GA0070558_107191</name>
</gene>
<feature type="domain" description="HTH gntR-type" evidence="5">
    <location>
        <begin position="20"/>
        <end position="88"/>
    </location>
</feature>
<dbReference type="SUPFAM" id="SSF46785">
    <property type="entry name" value="Winged helix' DNA-binding domain"/>
    <property type="match status" value="1"/>
</dbReference>
<dbReference type="SMART" id="SM00866">
    <property type="entry name" value="UTRA"/>
    <property type="match status" value="1"/>
</dbReference>
<evidence type="ECO:0000256" key="4">
    <source>
        <dbReference type="SAM" id="MobiDB-lite"/>
    </source>
</evidence>
<dbReference type="RefSeq" id="WP_043963493.1">
    <property type="nucleotide sequence ID" value="NZ_CBDREH010000046.1"/>
</dbReference>
<evidence type="ECO:0000256" key="2">
    <source>
        <dbReference type="ARBA" id="ARBA00023125"/>
    </source>
</evidence>
<dbReference type="GO" id="GO:0003700">
    <property type="term" value="F:DNA-binding transcription factor activity"/>
    <property type="evidence" value="ECO:0007669"/>
    <property type="project" value="InterPro"/>
</dbReference>
<keyword evidence="1" id="KW-0805">Transcription regulation</keyword>
<dbReference type="PRINTS" id="PR00035">
    <property type="entry name" value="HTHGNTR"/>
</dbReference>
<dbReference type="PROSITE" id="PS50949">
    <property type="entry name" value="HTH_GNTR"/>
    <property type="match status" value="1"/>
</dbReference>
<keyword evidence="2" id="KW-0238">DNA-binding</keyword>
<dbReference type="CDD" id="cd07377">
    <property type="entry name" value="WHTH_GntR"/>
    <property type="match status" value="1"/>
</dbReference>
<proteinExistence type="predicted"/>